<proteinExistence type="predicted"/>
<reference evidence="2" key="1">
    <citation type="submission" date="2022-11" db="UniProtKB">
        <authorList>
            <consortium name="WormBaseParasite"/>
        </authorList>
    </citation>
    <scope>IDENTIFICATION</scope>
</reference>
<evidence type="ECO:0000313" key="1">
    <source>
        <dbReference type="Proteomes" id="UP000887572"/>
    </source>
</evidence>
<accession>A0A914I436</accession>
<sequence>MEPSKVVQQLFDAERPKRPGQSYQFWADRFLGQLSILYPWHRFLIVVGETNAGNTAVNVQNGAFLTTPGE</sequence>
<dbReference type="Proteomes" id="UP000887572">
    <property type="component" value="Unplaced"/>
</dbReference>
<name>A0A914I436_GLORO</name>
<evidence type="ECO:0000313" key="2">
    <source>
        <dbReference type="WBParaSite" id="Gr19_v10_g7319.t1"/>
    </source>
</evidence>
<keyword evidence="1" id="KW-1185">Reference proteome</keyword>
<dbReference type="AlphaFoldDB" id="A0A914I436"/>
<protein>
    <submittedName>
        <fullName evidence="2">Uncharacterized protein</fullName>
    </submittedName>
</protein>
<dbReference type="WBParaSite" id="Gr19_v10_g7319.t1">
    <property type="protein sequence ID" value="Gr19_v10_g7319.t1"/>
    <property type="gene ID" value="Gr19_v10_g7319"/>
</dbReference>
<organism evidence="1 2">
    <name type="scientific">Globodera rostochiensis</name>
    <name type="common">Golden nematode worm</name>
    <name type="synonym">Heterodera rostochiensis</name>
    <dbReference type="NCBI Taxonomy" id="31243"/>
    <lineage>
        <taxon>Eukaryota</taxon>
        <taxon>Metazoa</taxon>
        <taxon>Ecdysozoa</taxon>
        <taxon>Nematoda</taxon>
        <taxon>Chromadorea</taxon>
        <taxon>Rhabditida</taxon>
        <taxon>Tylenchina</taxon>
        <taxon>Tylenchomorpha</taxon>
        <taxon>Tylenchoidea</taxon>
        <taxon>Heteroderidae</taxon>
        <taxon>Heteroderinae</taxon>
        <taxon>Globodera</taxon>
    </lineage>
</organism>